<dbReference type="Proteomes" id="UP000019488">
    <property type="component" value="Unassembled WGS sequence"/>
</dbReference>
<feature type="transmembrane region" description="Helical" evidence="1">
    <location>
        <begin position="6"/>
        <end position="25"/>
    </location>
</feature>
<sequence>MTLLLPIFAVIILVAVLVIPVDYWRTGHTKRARLFSLAGLIVLFGYTVYQADQLY</sequence>
<organism evidence="2 3">
    <name type="scientific">Lentilactobacillus farraginis DSM 18382 = JCM 14108</name>
    <dbReference type="NCBI Taxonomy" id="1423743"/>
    <lineage>
        <taxon>Bacteria</taxon>
        <taxon>Bacillati</taxon>
        <taxon>Bacillota</taxon>
        <taxon>Bacilli</taxon>
        <taxon>Lactobacillales</taxon>
        <taxon>Lactobacillaceae</taxon>
        <taxon>Lentilactobacillus</taxon>
    </lineage>
</organism>
<evidence type="ECO:0000313" key="3">
    <source>
        <dbReference type="Proteomes" id="UP000019488"/>
    </source>
</evidence>
<evidence type="ECO:0000313" key="2">
    <source>
        <dbReference type="EMBL" id="GAF36105.1"/>
    </source>
</evidence>
<protein>
    <submittedName>
        <fullName evidence="2">Uncharacterized protein</fullName>
    </submittedName>
</protein>
<proteinExistence type="predicted"/>
<evidence type="ECO:0000256" key="1">
    <source>
        <dbReference type="SAM" id="Phobius"/>
    </source>
</evidence>
<keyword evidence="1" id="KW-1133">Transmembrane helix</keyword>
<keyword evidence="1" id="KW-0812">Transmembrane</keyword>
<keyword evidence="1" id="KW-0472">Membrane</keyword>
<dbReference type="AlphaFoldDB" id="X0QBX5"/>
<comment type="caution">
    <text evidence="2">The sequence shown here is derived from an EMBL/GenBank/DDBJ whole genome shotgun (WGS) entry which is preliminary data.</text>
</comment>
<reference evidence="2" key="1">
    <citation type="journal article" date="2014" name="Genome Announc.">
        <title>Draft Genome Sequences of Two Lactobacillus Strains, L. farraginis JCM 14108T and L. composti JCM 14202T, Isolated from Compost of Distilled Shochu Residue.</title>
        <authorList>
            <person name="Yuki M."/>
            <person name="Oshima K."/>
            <person name="Suda W."/>
            <person name="Kitahara M."/>
            <person name="Kitamura K."/>
            <person name="Iida T."/>
            <person name="Hattori M."/>
            <person name="Ohkuma M."/>
        </authorList>
    </citation>
    <scope>NUCLEOTIDE SEQUENCE [LARGE SCALE GENOMIC DNA]</scope>
    <source>
        <strain evidence="2">JCM 14108</strain>
    </source>
</reference>
<accession>X0QBX5</accession>
<name>X0QBX5_9LACO</name>
<dbReference type="RefSeq" id="WP_156654900.1">
    <property type="nucleotide sequence ID" value="NZ_AZFY01000022.1"/>
</dbReference>
<gene>
    <name evidence="2" type="ORF">JCM14108_1050</name>
</gene>
<feature type="transmembrane region" description="Helical" evidence="1">
    <location>
        <begin position="32"/>
        <end position="49"/>
    </location>
</feature>
<dbReference type="EMBL" id="BAKI01000007">
    <property type="protein sequence ID" value="GAF36105.1"/>
    <property type="molecule type" value="Genomic_DNA"/>
</dbReference>